<dbReference type="OrthoDB" id="253515at2"/>
<dbReference type="RefSeq" id="WP_146526744.1">
    <property type="nucleotide sequence ID" value="NZ_SJPV01000004.1"/>
</dbReference>
<feature type="domain" description="Gfo/Idh/MocA-like oxidoreductase C-terminal" evidence="4">
    <location>
        <begin position="195"/>
        <end position="353"/>
    </location>
</feature>
<dbReference type="Gene3D" id="3.30.360.10">
    <property type="entry name" value="Dihydrodipicolinate Reductase, domain 2"/>
    <property type="match status" value="1"/>
</dbReference>
<dbReference type="Gene3D" id="3.40.50.720">
    <property type="entry name" value="NAD(P)-binding Rossmann-like Domain"/>
    <property type="match status" value="1"/>
</dbReference>
<reference evidence="5 6" key="1">
    <citation type="submission" date="2019-02" db="EMBL/GenBank/DDBJ databases">
        <title>Deep-cultivation of Planctomycetes and their phenomic and genomic characterization uncovers novel biology.</title>
        <authorList>
            <person name="Wiegand S."/>
            <person name="Jogler M."/>
            <person name="Boedeker C."/>
            <person name="Pinto D."/>
            <person name="Vollmers J."/>
            <person name="Rivas-Marin E."/>
            <person name="Kohn T."/>
            <person name="Peeters S.H."/>
            <person name="Heuer A."/>
            <person name="Rast P."/>
            <person name="Oberbeckmann S."/>
            <person name="Bunk B."/>
            <person name="Jeske O."/>
            <person name="Meyerdierks A."/>
            <person name="Storesund J.E."/>
            <person name="Kallscheuer N."/>
            <person name="Luecker S."/>
            <person name="Lage O.M."/>
            <person name="Pohl T."/>
            <person name="Merkel B.J."/>
            <person name="Hornburger P."/>
            <person name="Mueller R.-W."/>
            <person name="Bruemmer F."/>
            <person name="Labrenz M."/>
            <person name="Spormann A.M."/>
            <person name="Op Den Camp H."/>
            <person name="Overmann J."/>
            <person name="Amann R."/>
            <person name="Jetten M.S.M."/>
            <person name="Mascher T."/>
            <person name="Medema M.H."/>
            <person name="Devos D.P."/>
            <person name="Kaster A.-K."/>
            <person name="Ovreas L."/>
            <person name="Rohde M."/>
            <person name="Galperin M.Y."/>
            <person name="Jogler C."/>
        </authorList>
    </citation>
    <scope>NUCLEOTIDE SEQUENCE [LARGE SCALE GENOMIC DNA]</scope>
    <source>
        <strain evidence="5 6">Poly41</strain>
    </source>
</reference>
<dbReference type="GO" id="GO:0000166">
    <property type="term" value="F:nucleotide binding"/>
    <property type="evidence" value="ECO:0007669"/>
    <property type="project" value="InterPro"/>
</dbReference>
<sequence precursor="true">MNNNTHPASNCLPTTQRRQFLKTTAVSVSAVAGLSLARSAHAAGSETIRIGMVGCGGRCSGAAMDVMNVDPGTQLVAMADLFEDRVKSQRTALATAKPKQVSVDDDHCFVGLDAYKKVIECVDVVLIACAAKFHPMYLKAGIDAGKHVFVEKPHAIDPAGIKVVNETCRVAKEKNLGVLSGLHSRFAADYRETIERVRDGQIGDIVSIEENFVRGPYGNTARPANWRELEIQYGNQYRFSWLCGDDVTQSLVHNLDRATWALGEATPVDCHGFGGRSGRQDLLGDVFDHHTVVYRYANGVRLYAFCRTTAGCYNEGSSIIMGSKGIAYPLKGQITGETPWSFEGKTGSPYQAEQKAYFESIRAGQPLNSGDYMARSTLVAIMGQMSCYSGQEVKWDKISKSDFAFDPKPEDCSWDMEPPTRPDPNGVYPVCASPGITKNV</sequence>
<dbReference type="InterPro" id="IPR050463">
    <property type="entry name" value="Gfo/Idh/MocA_oxidrdct_glycsds"/>
</dbReference>
<keyword evidence="2" id="KW-0732">Signal</keyword>
<name>A0A5C6DTS2_9BACT</name>
<dbReference type="SUPFAM" id="SSF55347">
    <property type="entry name" value="Glyceraldehyde-3-phosphate dehydrogenase-like, C-terminal domain"/>
    <property type="match status" value="1"/>
</dbReference>
<dbReference type="InterPro" id="IPR000683">
    <property type="entry name" value="Gfo/Idh/MocA-like_OxRdtase_N"/>
</dbReference>
<proteinExistence type="predicted"/>
<evidence type="ECO:0000256" key="2">
    <source>
        <dbReference type="SAM" id="SignalP"/>
    </source>
</evidence>
<comment type="caution">
    <text evidence="5">The sequence shown here is derived from an EMBL/GenBank/DDBJ whole genome shotgun (WGS) entry which is preliminary data.</text>
</comment>
<keyword evidence="5" id="KW-0378">Hydrolase</keyword>
<evidence type="ECO:0000313" key="6">
    <source>
        <dbReference type="Proteomes" id="UP000319143"/>
    </source>
</evidence>
<dbReference type="InterPro" id="IPR036291">
    <property type="entry name" value="NAD(P)-bd_dom_sf"/>
</dbReference>
<dbReference type="InterPro" id="IPR006311">
    <property type="entry name" value="TAT_signal"/>
</dbReference>
<dbReference type="Proteomes" id="UP000319143">
    <property type="component" value="Unassembled WGS sequence"/>
</dbReference>
<evidence type="ECO:0000259" key="4">
    <source>
        <dbReference type="Pfam" id="PF02894"/>
    </source>
</evidence>
<evidence type="ECO:0000259" key="3">
    <source>
        <dbReference type="Pfam" id="PF01408"/>
    </source>
</evidence>
<keyword evidence="5" id="KW-0326">Glycosidase</keyword>
<dbReference type="PROSITE" id="PS51318">
    <property type="entry name" value="TAT"/>
    <property type="match status" value="1"/>
</dbReference>
<feature type="region of interest" description="Disordered" evidence="1">
    <location>
        <begin position="409"/>
        <end position="428"/>
    </location>
</feature>
<keyword evidence="6" id="KW-1185">Reference proteome</keyword>
<dbReference type="GO" id="GO:0016798">
    <property type="term" value="F:hydrolase activity, acting on glycosyl bonds"/>
    <property type="evidence" value="ECO:0007669"/>
    <property type="project" value="UniProtKB-KW"/>
</dbReference>
<evidence type="ECO:0000313" key="5">
    <source>
        <dbReference type="EMBL" id="TWU38436.1"/>
    </source>
</evidence>
<dbReference type="InterPro" id="IPR004104">
    <property type="entry name" value="Gfo/Idh/MocA-like_OxRdtase_C"/>
</dbReference>
<organism evidence="5 6">
    <name type="scientific">Novipirellula artificiosorum</name>
    <dbReference type="NCBI Taxonomy" id="2528016"/>
    <lineage>
        <taxon>Bacteria</taxon>
        <taxon>Pseudomonadati</taxon>
        <taxon>Planctomycetota</taxon>
        <taxon>Planctomycetia</taxon>
        <taxon>Pirellulales</taxon>
        <taxon>Pirellulaceae</taxon>
        <taxon>Novipirellula</taxon>
    </lineage>
</organism>
<feature type="signal peptide" evidence="2">
    <location>
        <begin position="1"/>
        <end position="42"/>
    </location>
</feature>
<dbReference type="AlphaFoldDB" id="A0A5C6DTS2"/>
<dbReference type="Pfam" id="PF01408">
    <property type="entry name" value="GFO_IDH_MocA"/>
    <property type="match status" value="1"/>
</dbReference>
<feature type="chain" id="PRO_5022732131" evidence="2">
    <location>
        <begin position="43"/>
        <end position="440"/>
    </location>
</feature>
<dbReference type="Pfam" id="PF02894">
    <property type="entry name" value="GFO_IDH_MocA_C"/>
    <property type="match status" value="1"/>
</dbReference>
<accession>A0A5C6DTS2</accession>
<dbReference type="PANTHER" id="PTHR43818:SF5">
    <property type="entry name" value="OXIDOREDUCTASE FAMILY PROTEIN"/>
    <property type="match status" value="1"/>
</dbReference>
<dbReference type="EMBL" id="SJPV01000004">
    <property type="protein sequence ID" value="TWU38436.1"/>
    <property type="molecule type" value="Genomic_DNA"/>
</dbReference>
<gene>
    <name evidence="5" type="ORF">Poly41_29120</name>
</gene>
<dbReference type="EC" id="3.2.1.-" evidence="5"/>
<evidence type="ECO:0000256" key="1">
    <source>
        <dbReference type="SAM" id="MobiDB-lite"/>
    </source>
</evidence>
<dbReference type="PANTHER" id="PTHR43818">
    <property type="entry name" value="BCDNA.GH03377"/>
    <property type="match status" value="1"/>
</dbReference>
<protein>
    <submittedName>
        <fullName evidence="5">Glycosyl hydrolase</fullName>
        <ecNumber evidence="5">3.2.1.-</ecNumber>
    </submittedName>
</protein>
<feature type="domain" description="Gfo/Idh/MocA-like oxidoreductase N-terminal" evidence="3">
    <location>
        <begin position="48"/>
        <end position="171"/>
    </location>
</feature>
<dbReference type="SUPFAM" id="SSF51735">
    <property type="entry name" value="NAD(P)-binding Rossmann-fold domains"/>
    <property type="match status" value="1"/>
</dbReference>